<dbReference type="EMBL" id="SSXO01000007">
    <property type="protein sequence ID" value="TIH98139.1"/>
    <property type="molecule type" value="Genomic_DNA"/>
</dbReference>
<dbReference type="OrthoDB" id="2227058at2"/>
<organism evidence="1 2">
    <name type="scientific">Streptococcus suis</name>
    <dbReference type="NCBI Taxonomy" id="1307"/>
    <lineage>
        <taxon>Bacteria</taxon>
        <taxon>Bacillati</taxon>
        <taxon>Bacillota</taxon>
        <taxon>Bacilli</taxon>
        <taxon>Lactobacillales</taxon>
        <taxon>Streptococcaceae</taxon>
        <taxon>Streptococcus</taxon>
    </lineage>
</organism>
<dbReference type="Proteomes" id="UP000305165">
    <property type="component" value="Unassembled WGS sequence"/>
</dbReference>
<comment type="caution">
    <text evidence="1">The sequence shown here is derived from an EMBL/GenBank/DDBJ whole genome shotgun (WGS) entry which is preliminary data.</text>
</comment>
<gene>
    <name evidence="1" type="ORF">FAJ39_10145</name>
</gene>
<evidence type="ECO:0000313" key="1">
    <source>
        <dbReference type="EMBL" id="TIH98139.1"/>
    </source>
</evidence>
<protein>
    <submittedName>
        <fullName evidence="1">Uncharacterized protein</fullName>
    </submittedName>
</protein>
<proteinExistence type="predicted"/>
<evidence type="ECO:0000313" key="2">
    <source>
        <dbReference type="Proteomes" id="UP000305165"/>
    </source>
</evidence>
<sequence length="75" mass="8445">MEVKKESKTTYHHVRCSKEAYDQIVELANECDLTIATVSTSLLLYALNHAEVISTEKVVKESRLIIGGNYDSDNQ</sequence>
<name>A0A4T2GHT2_STRSU</name>
<accession>A0A4T2GHT2</accession>
<dbReference type="AlphaFoldDB" id="A0A4T2GHT2"/>
<reference evidence="1 2" key="1">
    <citation type="submission" date="2019-04" db="EMBL/GenBank/DDBJ databases">
        <title>Genome analysis of Streptococcus suis strain WUSS424.</title>
        <authorList>
            <person name="Chen H."/>
            <person name="Gao X."/>
            <person name="Wu Z."/>
        </authorList>
    </citation>
    <scope>NUCLEOTIDE SEQUENCE [LARGE SCALE GENOMIC DNA]</scope>
    <source>
        <strain evidence="1 2">WUSS424</strain>
    </source>
</reference>